<evidence type="ECO:0000313" key="3">
    <source>
        <dbReference type="Proteomes" id="UP000008076"/>
    </source>
</evidence>
<dbReference type="InterPro" id="IPR013935">
    <property type="entry name" value="Trs120_TRAPPC9"/>
</dbReference>
<dbReference type="InterPro" id="IPR058565">
    <property type="entry name" value="Ig_TRAPPC9_Trs120_1st"/>
</dbReference>
<dbReference type="KEGG" id="edi:EDI_269240"/>
<dbReference type="Pfam" id="PF26254">
    <property type="entry name" value="Ig_TRAPPC9-Trs120_1st"/>
    <property type="match status" value="1"/>
</dbReference>
<dbReference type="VEuPathDB" id="AmoebaDB:EDI_269240"/>
<name>B0ERN3_ENTDS</name>
<dbReference type="PANTHER" id="PTHR21512">
    <property type="entry name" value="TRAFFICKING PROTEIN PARTICLE COMPLEX SUBUNIT 9"/>
    <property type="match status" value="1"/>
</dbReference>
<dbReference type="InterPro" id="IPR011990">
    <property type="entry name" value="TPR-like_helical_dom_sf"/>
</dbReference>
<dbReference type="EMBL" id="DS550531">
    <property type="protein sequence ID" value="EDR22796.1"/>
    <property type="molecule type" value="Genomic_DNA"/>
</dbReference>
<sequence>MNQVNNLNKLIKNTEKESTKETGESIKEYYLNLITIENLKDELMNKEIEDEIIKWLAENDIELAIEIGINPIQLIRENISKKYISKLLSHNSLFKTIEEGSNEKGISKLKGELKEVCFDKVIAPVFENKYYSISILLQAWKKRYLLKQSFPEIFTCFDMKEVYEHESLRNNKIYKDLFSCVKHHSFNESIIKQVEISLNNSYELARFRAFDGFITVIELMKQHKEMIGRFCCIFQRCFLDYHFLMFFIDNNGLSLLKDSIELEEVRKIIYIINLLPSTCYYLDKSGINDLILEYAYQNKDKWSLNCCKEIALHGERREKLYLFGNELIQEKNKNGIDIIKNWYWREESINEINKIKFTNKKDGIKFIKDIISKDGNENDLTFIQRYHSIMNCVLSDDIIQPSKNEFTLFFLDNYPINTLVHSKYYSYANDFINFIMSIIHSEFKENIITLLSYFINTKYQSLLPKYLYQNIIDLLDKGFIPSAIIIKYYIDNKLIDENHKELVQKAILNGIKNNISVEFIQCIDVKQPLPIINTINLSEEVIKAILDHSEKYGKWELSEMYLQQSVCEFKNGKRDPLLIHLLSVARKLGMKLEIEKDILMSLEPTEQNTIDLINYFSTLNEYDKSAKEAEDCYTSKYFEQNRFDSFDDIQIPLVAIIPIGPSSDEFFYPIAEKMEALGTEFLFDLGNTPFRFMKLSKRMFNNKNISFLRFFSIVGILNCENLKDYEIKKHINSLQSTVDANWENVYSIQFLLINYPSDLPNVNTFIKTEDNKIHVINNCPIVKNIINSVMLQLGEMKTIYPALAPDKYILPKKTTTTSFLLNAGEVHLYLKHFDISFKFFKDALKMAKTSNDSFSLMIACIGMCSCLITEKKPFEDVINETLEILNKKGEKRCCKRIKLLLAQYYIDIQNNEQAKKIIEDINKMYDGNEISGDIFDCYVALQQANILNQLGMIQHQKYILQRVSCLSKELSFANFAINELARLLNIYFMNDIDEKEDLSSLHDQTITKVQWESIQSYVLFRSISLRNKYDLKCAQIILRLLTKYISYIKKDDQHVLLNRLKIITKINGEMLTIPSSAEPLPLLLSTSIIPSSPIIQTQSDTLDSPWIVDPTADKKASEKVYLVENEETELKIAFKNKLSIPVKVNCLYPESTGVKLKTFPVSIEIPELSTIVSTIKFIPLHHGLLTIDKLNYSCCSLHFNIPINITVCVIPPLPLLKPLSFPLSITVFPGETKTIPISLLNEGNTVVGKAFVKVKGEGIYLLDCFEKQLPLEPSQLAQIKVGINTTNSLQSTIQVQYNTCEKDCFARLVEIPINVFVSTGLKAESWEVRSGENEIQISCILHNPSYNTFVVIMETFHMNHKHKKTTTIFSEAQSRHKLVTYIDKPDEFNEAIIKDIINREVIIKWQEAGGRSGLILFDEKSLLKL</sequence>
<reference evidence="3" key="1">
    <citation type="submission" date="2007-12" db="EMBL/GenBank/DDBJ databases">
        <title>Annotation of Entamoeba dispar SAW760.</title>
        <authorList>
            <person name="Lorenzi H."/>
            <person name="Inman J."/>
            <person name="Schobel S."/>
            <person name="Amedeo P."/>
            <person name="Caler E."/>
        </authorList>
    </citation>
    <scope>NUCLEOTIDE SEQUENCE [LARGE SCALE GENOMIC DNA]</scope>
    <source>
        <strain evidence="3">ATCC PRA-260 / SAW760</strain>
    </source>
</reference>
<organism evidence="3">
    <name type="scientific">Entamoeba dispar (strain ATCC PRA-260 / SAW760)</name>
    <dbReference type="NCBI Taxonomy" id="370354"/>
    <lineage>
        <taxon>Eukaryota</taxon>
        <taxon>Amoebozoa</taxon>
        <taxon>Evosea</taxon>
        <taxon>Archamoebae</taxon>
        <taxon>Mastigamoebida</taxon>
        <taxon>Entamoebidae</taxon>
        <taxon>Entamoeba</taxon>
    </lineage>
</organism>
<accession>B0ERN3</accession>
<dbReference type="RefSeq" id="XP_001740758.1">
    <property type="nucleotide sequence ID" value="XM_001740706.1"/>
</dbReference>
<protein>
    <recommendedName>
        <fullName evidence="1">Trs120/TRAPPC9 first Ig-like domain-containing protein</fullName>
    </recommendedName>
</protein>
<dbReference type="OrthoDB" id="27205at2759"/>
<dbReference type="Proteomes" id="UP000008076">
    <property type="component" value="Unassembled WGS sequence"/>
</dbReference>
<feature type="domain" description="Trs120/TRAPPC9 first Ig-like" evidence="1">
    <location>
        <begin position="1097"/>
        <end position="1188"/>
    </location>
</feature>
<dbReference type="Gene3D" id="1.25.40.10">
    <property type="entry name" value="Tetratricopeptide repeat domain"/>
    <property type="match status" value="1"/>
</dbReference>
<dbReference type="eggNOG" id="ENOG502RDKC">
    <property type="taxonomic scope" value="Eukaryota"/>
</dbReference>
<gene>
    <name evidence="2" type="ORF">EDI_269240</name>
</gene>
<dbReference type="GO" id="GO:0005802">
    <property type="term" value="C:trans-Golgi network"/>
    <property type="evidence" value="ECO:0007669"/>
    <property type="project" value="TreeGrafter"/>
</dbReference>
<dbReference type="PANTHER" id="PTHR21512:SF5">
    <property type="entry name" value="TRAFFICKING PROTEIN PARTICLE COMPLEX SUBUNIT 9"/>
    <property type="match status" value="1"/>
</dbReference>
<dbReference type="GeneID" id="5885947"/>
<evidence type="ECO:0000259" key="1">
    <source>
        <dbReference type="Pfam" id="PF26254"/>
    </source>
</evidence>
<keyword evidence="3" id="KW-1185">Reference proteome</keyword>
<evidence type="ECO:0000313" key="2">
    <source>
        <dbReference type="EMBL" id="EDR22796.1"/>
    </source>
</evidence>
<proteinExistence type="predicted"/>